<evidence type="ECO:0000313" key="2">
    <source>
        <dbReference type="WBParaSite" id="ACRNAN_scaffold4441.g8332.t1"/>
    </source>
</evidence>
<name>A0A914DXG3_9BILA</name>
<protein>
    <submittedName>
        <fullName evidence="2">G-protein coupled receptors family 1 profile domain-containing protein</fullName>
    </submittedName>
</protein>
<proteinExistence type="predicted"/>
<dbReference type="AlphaFoldDB" id="A0A914DXG3"/>
<evidence type="ECO:0000313" key="1">
    <source>
        <dbReference type="Proteomes" id="UP000887540"/>
    </source>
</evidence>
<dbReference type="WBParaSite" id="ACRNAN_scaffold4441.g8332.t1">
    <property type="protein sequence ID" value="ACRNAN_scaffold4441.g8332.t1"/>
    <property type="gene ID" value="ACRNAN_scaffold4441.g8332"/>
</dbReference>
<accession>A0A914DXG3</accession>
<sequence length="118" mass="13390">MIAPWALGYRTGQTIALLMAFDRLLAIWKPTFYAQRQGNYCGLPIELFNYGGLIIVYGAELNGTLNAVIYLVKHQEFKECHKRFIYGIRGKSLHSEHKTTKVFAVVKDTLATPNSPRN</sequence>
<reference evidence="2" key="1">
    <citation type="submission" date="2022-11" db="UniProtKB">
        <authorList>
            <consortium name="WormBaseParasite"/>
        </authorList>
    </citation>
    <scope>IDENTIFICATION</scope>
</reference>
<dbReference type="Proteomes" id="UP000887540">
    <property type="component" value="Unplaced"/>
</dbReference>
<keyword evidence="1" id="KW-1185">Reference proteome</keyword>
<organism evidence="1 2">
    <name type="scientific">Acrobeloides nanus</name>
    <dbReference type="NCBI Taxonomy" id="290746"/>
    <lineage>
        <taxon>Eukaryota</taxon>
        <taxon>Metazoa</taxon>
        <taxon>Ecdysozoa</taxon>
        <taxon>Nematoda</taxon>
        <taxon>Chromadorea</taxon>
        <taxon>Rhabditida</taxon>
        <taxon>Tylenchina</taxon>
        <taxon>Cephalobomorpha</taxon>
        <taxon>Cephaloboidea</taxon>
        <taxon>Cephalobidae</taxon>
        <taxon>Acrobeloides</taxon>
    </lineage>
</organism>